<gene>
    <name evidence="1" type="ORF">VNO77_32505</name>
</gene>
<dbReference type="Proteomes" id="UP001367508">
    <property type="component" value="Unassembled WGS sequence"/>
</dbReference>
<accession>A0AAN9KRW1</accession>
<dbReference type="EMBL" id="JAYMYQ010000007">
    <property type="protein sequence ID" value="KAK7321656.1"/>
    <property type="molecule type" value="Genomic_DNA"/>
</dbReference>
<name>A0AAN9KRW1_CANGL</name>
<protein>
    <submittedName>
        <fullName evidence="1">Uncharacterized protein</fullName>
    </submittedName>
</protein>
<proteinExistence type="predicted"/>
<keyword evidence="2" id="KW-1185">Reference proteome</keyword>
<sequence length="80" mass="8904">MSSFYTFCGLSDILLQVNGKIAAGLSRVFCCGHCLIKFVNRNDQSWIPKSEFLYSGFLVDGCIKVCFFHLLSLSVKLGIC</sequence>
<evidence type="ECO:0000313" key="2">
    <source>
        <dbReference type="Proteomes" id="UP001367508"/>
    </source>
</evidence>
<organism evidence="1 2">
    <name type="scientific">Canavalia gladiata</name>
    <name type="common">Sword bean</name>
    <name type="synonym">Dolichos gladiatus</name>
    <dbReference type="NCBI Taxonomy" id="3824"/>
    <lineage>
        <taxon>Eukaryota</taxon>
        <taxon>Viridiplantae</taxon>
        <taxon>Streptophyta</taxon>
        <taxon>Embryophyta</taxon>
        <taxon>Tracheophyta</taxon>
        <taxon>Spermatophyta</taxon>
        <taxon>Magnoliopsida</taxon>
        <taxon>eudicotyledons</taxon>
        <taxon>Gunneridae</taxon>
        <taxon>Pentapetalae</taxon>
        <taxon>rosids</taxon>
        <taxon>fabids</taxon>
        <taxon>Fabales</taxon>
        <taxon>Fabaceae</taxon>
        <taxon>Papilionoideae</taxon>
        <taxon>50 kb inversion clade</taxon>
        <taxon>NPAAA clade</taxon>
        <taxon>indigoferoid/millettioid clade</taxon>
        <taxon>Phaseoleae</taxon>
        <taxon>Canavalia</taxon>
    </lineage>
</organism>
<comment type="caution">
    <text evidence="1">The sequence shown here is derived from an EMBL/GenBank/DDBJ whole genome shotgun (WGS) entry which is preliminary data.</text>
</comment>
<reference evidence="1 2" key="1">
    <citation type="submission" date="2024-01" db="EMBL/GenBank/DDBJ databases">
        <title>The genomes of 5 underutilized Papilionoideae crops provide insights into root nodulation and disease resistanc.</title>
        <authorList>
            <person name="Jiang F."/>
        </authorList>
    </citation>
    <scope>NUCLEOTIDE SEQUENCE [LARGE SCALE GENOMIC DNA]</scope>
    <source>
        <strain evidence="1">LVBAO_FW01</strain>
        <tissue evidence="1">Leaves</tissue>
    </source>
</reference>
<evidence type="ECO:0000313" key="1">
    <source>
        <dbReference type="EMBL" id="KAK7321656.1"/>
    </source>
</evidence>
<dbReference type="AlphaFoldDB" id="A0AAN9KRW1"/>